<accession>A0A6J7L955</accession>
<proteinExistence type="predicted"/>
<sequence>MLELEADDEEEDRKQSIGRPDTEGKLKAQARWANRECDESRV</sequence>
<gene>
    <name evidence="2" type="ORF">UFOPK3772_02384</name>
</gene>
<reference evidence="2" key="1">
    <citation type="submission" date="2020-05" db="EMBL/GenBank/DDBJ databases">
        <authorList>
            <person name="Chiriac C."/>
            <person name="Salcher M."/>
            <person name="Ghai R."/>
            <person name="Kavagutti S V."/>
        </authorList>
    </citation>
    <scope>NUCLEOTIDE SEQUENCE</scope>
</reference>
<organism evidence="2">
    <name type="scientific">freshwater metagenome</name>
    <dbReference type="NCBI Taxonomy" id="449393"/>
    <lineage>
        <taxon>unclassified sequences</taxon>
        <taxon>metagenomes</taxon>
        <taxon>ecological metagenomes</taxon>
    </lineage>
</organism>
<dbReference type="EMBL" id="CAFBNE010000088">
    <property type="protein sequence ID" value="CAB4963432.1"/>
    <property type="molecule type" value="Genomic_DNA"/>
</dbReference>
<protein>
    <submittedName>
        <fullName evidence="2">Unannotated protein</fullName>
    </submittedName>
</protein>
<feature type="region of interest" description="Disordered" evidence="1">
    <location>
        <begin position="1"/>
        <end position="42"/>
    </location>
</feature>
<name>A0A6J7L955_9ZZZZ</name>
<evidence type="ECO:0000313" key="2">
    <source>
        <dbReference type="EMBL" id="CAB4963432.1"/>
    </source>
</evidence>
<feature type="compositionally biased region" description="Basic and acidic residues" evidence="1">
    <location>
        <begin position="12"/>
        <end position="26"/>
    </location>
</feature>
<feature type="compositionally biased region" description="Basic and acidic residues" evidence="1">
    <location>
        <begin position="33"/>
        <end position="42"/>
    </location>
</feature>
<dbReference type="AlphaFoldDB" id="A0A6J7L955"/>
<evidence type="ECO:0000256" key="1">
    <source>
        <dbReference type="SAM" id="MobiDB-lite"/>
    </source>
</evidence>
<feature type="compositionally biased region" description="Acidic residues" evidence="1">
    <location>
        <begin position="1"/>
        <end position="11"/>
    </location>
</feature>